<evidence type="ECO:0000256" key="1">
    <source>
        <dbReference type="SAM" id="MobiDB-lite"/>
    </source>
</evidence>
<organism evidence="3 4">
    <name type="scientific">Antrihabitans cavernicola</name>
    <dbReference type="NCBI Taxonomy" id="2495913"/>
    <lineage>
        <taxon>Bacteria</taxon>
        <taxon>Bacillati</taxon>
        <taxon>Actinomycetota</taxon>
        <taxon>Actinomycetes</taxon>
        <taxon>Mycobacteriales</taxon>
        <taxon>Nocardiaceae</taxon>
        <taxon>Antrihabitans</taxon>
    </lineage>
</organism>
<sequence>MSISTEKVGERADYTPMIRSIESGVKVVHVSINMLRIGDSPRSAGIDESHVQALIECSLADLPPILVHRPSMRVIDGMHRLHVAELRGDATIRVQFFDGAAEDVFLLAVKSNTSHGLPLSLADRKMAAQRLIDTHSQLSDRSIAAVTGLSHKTVGSIRRCSAGEDIQPNTRVGRGGRVTVLDAASGRARARELFAQKPSASVREIAEAAGIAPSTALDVRRRLRDGRADTDDKAPDGGVSNPDRAEPGTSHRSGPRATPPELPAPKMQNRSDPIGATLQSLRKDPSLRFNEKGRLILRLLDLPTTNREEWSALARAVPPHLRDTMFRVALESAQAWEDFARTVKSQSTASNLPVDPSADECHRRSGFWG</sequence>
<reference evidence="3 4" key="1">
    <citation type="submission" date="2019-07" db="EMBL/GenBank/DDBJ databases">
        <title>Rhodococcus cavernicolus sp. nov., isolated from a cave.</title>
        <authorList>
            <person name="Lee S.D."/>
        </authorList>
    </citation>
    <scope>NUCLEOTIDE SEQUENCE [LARGE SCALE GENOMIC DNA]</scope>
    <source>
        <strain evidence="3 4">C1-24</strain>
    </source>
</reference>
<proteinExistence type="predicted"/>
<dbReference type="SUPFAM" id="SSF110849">
    <property type="entry name" value="ParB/Sulfiredoxin"/>
    <property type="match status" value="1"/>
</dbReference>
<protein>
    <recommendedName>
        <fullName evidence="2">ParB-like N-terminal domain-containing protein</fullName>
    </recommendedName>
</protein>
<gene>
    <name evidence="3" type="ORF">FOY51_06370</name>
</gene>
<dbReference type="SMART" id="SM00470">
    <property type="entry name" value="ParB"/>
    <property type="match status" value="1"/>
</dbReference>
<accession>A0A5A7SFF2</accession>
<evidence type="ECO:0000313" key="3">
    <source>
        <dbReference type="EMBL" id="KAA0024169.1"/>
    </source>
</evidence>
<dbReference type="EMBL" id="VLNY01000002">
    <property type="protein sequence ID" value="KAA0024169.1"/>
    <property type="molecule type" value="Genomic_DNA"/>
</dbReference>
<evidence type="ECO:0000313" key="4">
    <source>
        <dbReference type="Proteomes" id="UP000322244"/>
    </source>
</evidence>
<name>A0A5A7SFF2_9NOCA</name>
<dbReference type="InterPro" id="IPR003115">
    <property type="entry name" value="ParB_N"/>
</dbReference>
<evidence type="ECO:0000259" key="2">
    <source>
        <dbReference type="SMART" id="SM00470"/>
    </source>
</evidence>
<feature type="domain" description="ParB-like N-terminal" evidence="2">
    <location>
        <begin position="28"/>
        <end position="113"/>
    </location>
</feature>
<dbReference type="RefSeq" id="WP_149429330.1">
    <property type="nucleotide sequence ID" value="NZ_VLNY01000002.1"/>
</dbReference>
<keyword evidence="4" id="KW-1185">Reference proteome</keyword>
<dbReference type="OrthoDB" id="3701787at2"/>
<comment type="caution">
    <text evidence="3">The sequence shown here is derived from an EMBL/GenBank/DDBJ whole genome shotgun (WGS) entry which is preliminary data.</text>
</comment>
<dbReference type="Proteomes" id="UP000322244">
    <property type="component" value="Unassembled WGS sequence"/>
</dbReference>
<dbReference type="AlphaFoldDB" id="A0A5A7SFF2"/>
<feature type="region of interest" description="Disordered" evidence="1">
    <location>
        <begin position="227"/>
        <end position="272"/>
    </location>
</feature>
<dbReference type="InterPro" id="IPR036086">
    <property type="entry name" value="ParB/Sulfiredoxin_sf"/>
</dbReference>